<keyword evidence="2" id="KW-1133">Transmembrane helix</keyword>
<evidence type="ECO:0000256" key="2">
    <source>
        <dbReference type="SAM" id="Phobius"/>
    </source>
</evidence>
<keyword evidence="2" id="KW-0472">Membrane</keyword>
<evidence type="ECO:0000313" key="4">
    <source>
        <dbReference type="Proteomes" id="UP000483820"/>
    </source>
</evidence>
<evidence type="ECO:0000256" key="1">
    <source>
        <dbReference type="SAM" id="Coils"/>
    </source>
</evidence>
<sequence>MADEEEEWRFPNHYFQKCSQLVGLIATLVFLSIVIYTFLKSPKIYAPSGIKECERAVYRAQIEMDHIEFEDYVSPDFKAQFPRFFLVQYIMDGVGPDDNYPEKRKVRAPQKRREVPVFITPGRGDLVDSHLLLAKIVTDLTERKDYYFRFYAVHLHAEAAHWSWPHYRRIRLYTEMAYDYVQKLYPGHKMIRICHAFGGPVGFAIPMSQYSMIETYEKLNRDPADLPDLFIFESVPTDLPGYYEKPMQEMVRLSSRDWAKNQANYSLGMVSFDAGYDDTTVDPSWLKLRYFSPIPVWTIDGVPDNGLTTENMLTCKPVLSQIAELLISYAEKQANETGASIAKAFYEKWEKKMQATLPDGWEKDPKDPRAVLTYGMKVQFPFNETIWLDISTDRAEHFYLMITGSCLSSATLVRQNKYVIRKEKQVDSNLIEFGIFQVKKFEPMKLLLESNGECNVEISYAPHWLIVGIHRFYYSVVTDPHYFWVGAQIVSIYLFVLESDRRSFRLEHHFYLYIAFMLAVRYHMFDRFGFERSGAGIVLGGGFALTLHYFASFVDEFYFNRHLKRNLDSYTTPHYRNNFFKYMIISVIAHIHSSSVGAAVAVILFSVSSRLFLTVPFILSHLPNFYAAYDSSAAFSPERRQIWVGCAMCVTGICAIGHFASSQRLAPQATREIVHAFAFACFICQIFMAHKVLDFHYATGFFVLAVNHYAPNHVPDAIFQKNLDLNRLEREYEELGDNLERRIRRRF</sequence>
<dbReference type="GeneID" id="78776374"/>
<reference evidence="3 4" key="1">
    <citation type="submission" date="2019-12" db="EMBL/GenBank/DDBJ databases">
        <title>Chromosome-level assembly of the Caenorhabditis remanei genome.</title>
        <authorList>
            <person name="Teterina A.A."/>
            <person name="Willis J.H."/>
            <person name="Phillips P.C."/>
        </authorList>
    </citation>
    <scope>NUCLEOTIDE SEQUENCE [LARGE SCALE GENOMIC DNA]</scope>
    <source>
        <strain evidence="3 4">PX506</strain>
        <tissue evidence="3">Whole organism</tissue>
    </source>
</reference>
<gene>
    <name evidence="3" type="ORF">GCK72_016675</name>
</gene>
<dbReference type="EMBL" id="WUAV01000005">
    <property type="protein sequence ID" value="KAF1750129.1"/>
    <property type="molecule type" value="Genomic_DNA"/>
</dbReference>
<accession>A0A6A5G6L5</accession>
<comment type="caution">
    <text evidence="3">The sequence shown here is derived from an EMBL/GenBank/DDBJ whole genome shotgun (WGS) entry which is preliminary data.</text>
</comment>
<dbReference type="RefSeq" id="XP_053580538.1">
    <property type="nucleotide sequence ID" value="XM_053731625.1"/>
</dbReference>
<dbReference type="KEGG" id="crq:GCK72_016675"/>
<dbReference type="Proteomes" id="UP000483820">
    <property type="component" value="Chromosome V"/>
</dbReference>
<feature type="transmembrane region" description="Helical" evidence="2">
    <location>
        <begin position="537"/>
        <end position="558"/>
    </location>
</feature>
<feature type="coiled-coil region" evidence="1">
    <location>
        <begin position="718"/>
        <end position="745"/>
    </location>
</feature>
<feature type="transmembrane region" description="Helical" evidence="2">
    <location>
        <begin position="673"/>
        <end position="693"/>
    </location>
</feature>
<feature type="transmembrane region" description="Helical" evidence="2">
    <location>
        <begin position="579"/>
        <end position="605"/>
    </location>
</feature>
<protein>
    <submittedName>
        <fullName evidence="3">Uncharacterized protein</fullName>
    </submittedName>
</protein>
<keyword evidence="1" id="KW-0175">Coiled coil</keyword>
<evidence type="ECO:0000313" key="3">
    <source>
        <dbReference type="EMBL" id="KAF1750129.1"/>
    </source>
</evidence>
<feature type="transmembrane region" description="Helical" evidence="2">
    <location>
        <begin position="481"/>
        <end position="497"/>
    </location>
</feature>
<dbReference type="AlphaFoldDB" id="A0A6A5G6L5"/>
<name>A0A6A5G6L5_CAERE</name>
<feature type="transmembrane region" description="Helical" evidence="2">
    <location>
        <begin position="509"/>
        <end position="525"/>
    </location>
</feature>
<feature type="transmembrane region" description="Helical" evidence="2">
    <location>
        <begin position="641"/>
        <end position="661"/>
    </location>
</feature>
<keyword evidence="2" id="KW-0812">Transmembrane</keyword>
<proteinExistence type="predicted"/>
<feature type="transmembrane region" description="Helical" evidence="2">
    <location>
        <begin position="21"/>
        <end position="39"/>
    </location>
</feature>
<organism evidence="3 4">
    <name type="scientific">Caenorhabditis remanei</name>
    <name type="common">Caenorhabditis vulgaris</name>
    <dbReference type="NCBI Taxonomy" id="31234"/>
    <lineage>
        <taxon>Eukaryota</taxon>
        <taxon>Metazoa</taxon>
        <taxon>Ecdysozoa</taxon>
        <taxon>Nematoda</taxon>
        <taxon>Chromadorea</taxon>
        <taxon>Rhabditida</taxon>
        <taxon>Rhabditina</taxon>
        <taxon>Rhabditomorpha</taxon>
        <taxon>Rhabditoidea</taxon>
        <taxon>Rhabditidae</taxon>
        <taxon>Peloderinae</taxon>
        <taxon>Caenorhabditis</taxon>
    </lineage>
</organism>
<dbReference type="CTD" id="78776374"/>